<dbReference type="EMBL" id="CACSIK010000001">
    <property type="protein sequence ID" value="CAA0082742.1"/>
    <property type="molecule type" value="Genomic_DNA"/>
</dbReference>
<accession>A0A5S9N454</accession>
<organism evidence="4 6">
    <name type="scientific">Zhongshania aliphaticivorans</name>
    <dbReference type="NCBI Taxonomy" id="1470434"/>
    <lineage>
        <taxon>Bacteria</taxon>
        <taxon>Pseudomonadati</taxon>
        <taxon>Pseudomonadota</taxon>
        <taxon>Gammaproteobacteria</taxon>
        <taxon>Cellvibrionales</taxon>
        <taxon>Spongiibacteraceae</taxon>
        <taxon>Zhongshania</taxon>
    </lineage>
</organism>
<dbReference type="PROSITE" id="PS51257">
    <property type="entry name" value="PROKAR_LIPOPROTEIN"/>
    <property type="match status" value="1"/>
</dbReference>
<dbReference type="InterPro" id="IPR025411">
    <property type="entry name" value="DUF4136"/>
</dbReference>
<dbReference type="RefSeq" id="WP_159267149.1">
    <property type="nucleotide sequence ID" value="NZ_CACSIK010000001.1"/>
</dbReference>
<protein>
    <recommendedName>
        <fullName evidence="2">DUF4136 domain-containing protein</fullName>
    </recommendedName>
</protein>
<reference evidence="5 6" key="1">
    <citation type="submission" date="2019-11" db="EMBL/GenBank/DDBJ databases">
        <authorList>
            <person name="Holert J."/>
        </authorList>
    </citation>
    <scope>NUCLEOTIDE SEQUENCE [LARGE SCALE GENOMIC DNA]</scope>
    <source>
        <strain evidence="4">BC3_2A</strain>
        <strain evidence="3">SB11_1A</strain>
    </source>
</reference>
<feature type="chain" id="PRO_5036150354" description="DUF4136 domain-containing protein" evidence="1">
    <location>
        <begin position="24"/>
        <end position="183"/>
    </location>
</feature>
<sequence length="183" mass="20283">MRLYLLFTLPILMFLGGCSTTSAVVTDYNPRANFSSYERYAISDTSGAAQAISPFIVENVKDSLQRQLKAGLYTPADKTENTDFLVRYYIAEAAETVDRSPRLNLGFGSFGGNFGIGTSVGVPLGKDKINRNIQIIIDLLEPADKKLSWRGSLVIELNDKDPKVNANTIERAVTEIWQQFPPQ</sequence>
<dbReference type="OrthoDB" id="6226987at2"/>
<feature type="signal peptide" evidence="1">
    <location>
        <begin position="1"/>
        <end position="23"/>
    </location>
</feature>
<keyword evidence="5" id="KW-1185">Reference proteome</keyword>
<evidence type="ECO:0000256" key="1">
    <source>
        <dbReference type="SAM" id="SignalP"/>
    </source>
</evidence>
<evidence type="ECO:0000313" key="3">
    <source>
        <dbReference type="EMBL" id="CAA0082742.1"/>
    </source>
</evidence>
<proteinExistence type="predicted"/>
<evidence type="ECO:0000313" key="6">
    <source>
        <dbReference type="Proteomes" id="UP000439591"/>
    </source>
</evidence>
<dbReference type="EMBL" id="CACSIM010000001">
    <property type="protein sequence ID" value="CAA0084042.1"/>
    <property type="molecule type" value="Genomic_DNA"/>
</dbReference>
<name>A0A5S9N454_9GAMM</name>
<evidence type="ECO:0000313" key="4">
    <source>
        <dbReference type="EMBL" id="CAA0084042.1"/>
    </source>
</evidence>
<dbReference type="Pfam" id="PF13590">
    <property type="entry name" value="DUF4136"/>
    <property type="match status" value="1"/>
</dbReference>
<dbReference type="AlphaFoldDB" id="A0A5S9N454"/>
<dbReference type="Proteomes" id="UP000439591">
    <property type="component" value="Unassembled WGS sequence"/>
</dbReference>
<feature type="domain" description="DUF4136" evidence="2">
    <location>
        <begin position="24"/>
        <end position="182"/>
    </location>
</feature>
<evidence type="ECO:0000259" key="2">
    <source>
        <dbReference type="Pfam" id="PF13590"/>
    </source>
</evidence>
<dbReference type="Proteomes" id="UP000435877">
    <property type="component" value="Unassembled WGS sequence"/>
</dbReference>
<evidence type="ECO:0000313" key="5">
    <source>
        <dbReference type="Proteomes" id="UP000435877"/>
    </source>
</evidence>
<dbReference type="Gene3D" id="3.30.160.670">
    <property type="match status" value="1"/>
</dbReference>
<keyword evidence="1" id="KW-0732">Signal</keyword>
<gene>
    <name evidence="3" type="ORF">IHBHHGIJ_00457</name>
    <name evidence="4" type="ORF">KFEGEMFD_00693</name>
</gene>